<organism evidence="2 3">
    <name type="scientific">Lujinxingia sediminis</name>
    <dbReference type="NCBI Taxonomy" id="2480984"/>
    <lineage>
        <taxon>Bacteria</taxon>
        <taxon>Deltaproteobacteria</taxon>
        <taxon>Bradymonadales</taxon>
        <taxon>Lujinxingiaceae</taxon>
        <taxon>Lujinxingia</taxon>
    </lineage>
</organism>
<dbReference type="EMBL" id="SADD01000004">
    <property type="protein sequence ID" value="RVU44875.1"/>
    <property type="molecule type" value="Genomic_DNA"/>
</dbReference>
<evidence type="ECO:0000313" key="2">
    <source>
        <dbReference type="EMBL" id="RVU44875.1"/>
    </source>
</evidence>
<dbReference type="RefSeq" id="WP_127780183.1">
    <property type="nucleotide sequence ID" value="NZ_SADD01000004.1"/>
</dbReference>
<name>A0ABY0CTL0_9DELT</name>
<keyword evidence="1" id="KW-0812">Transmembrane</keyword>
<accession>A0ABY0CTL0</accession>
<sequence length="289" mass="30578">MNRWMRAMLERRVELLCGDERGTTLTEFVMTLPIFITVFIAIGQLGAAGRSSTEAWGTAYRQLWYEAIPVSKEVNLAVNASDLAQVHVHPTPAGAHALLKVNEQPPVNDYTMLGPRVRMQETQTYGAMASAGTFGESNARTAPSADHFKFAGTGSHRTGSASGIIGESDFAHDMVNDAPSRGNFQLGAGQGPAGALGHGFGLRAVLGAGNRYGTAVSLVEDEMEIMGWRVPMKVYFNTLVAPSPVQGDGASTAISRLSLGAHEPYGELLGIASEQPLPGPAAPSVPELD</sequence>
<keyword evidence="3" id="KW-1185">Reference proteome</keyword>
<feature type="transmembrane region" description="Helical" evidence="1">
    <location>
        <begin position="28"/>
        <end position="47"/>
    </location>
</feature>
<evidence type="ECO:0008006" key="4">
    <source>
        <dbReference type="Google" id="ProtNLM"/>
    </source>
</evidence>
<reference evidence="2 3" key="1">
    <citation type="submission" date="2019-01" db="EMBL/GenBank/DDBJ databases">
        <title>Lujinxingia litoralis gen. nov., sp. nov. and Lujinxingia sediminis gen. nov., sp. nov., new members in the order Bradymonadales, isolated from coastal sediment.</title>
        <authorList>
            <person name="Li C.-M."/>
        </authorList>
    </citation>
    <scope>NUCLEOTIDE SEQUENCE [LARGE SCALE GENOMIC DNA]</scope>
    <source>
        <strain evidence="2 3">SEH01</strain>
    </source>
</reference>
<evidence type="ECO:0000313" key="3">
    <source>
        <dbReference type="Proteomes" id="UP000282926"/>
    </source>
</evidence>
<dbReference type="Proteomes" id="UP000282926">
    <property type="component" value="Unassembled WGS sequence"/>
</dbReference>
<protein>
    <recommendedName>
        <fullName evidence="4">Pilus assembly protein</fullName>
    </recommendedName>
</protein>
<keyword evidence="1" id="KW-1133">Transmembrane helix</keyword>
<evidence type="ECO:0000256" key="1">
    <source>
        <dbReference type="SAM" id="Phobius"/>
    </source>
</evidence>
<comment type="caution">
    <text evidence="2">The sequence shown here is derived from an EMBL/GenBank/DDBJ whole genome shotgun (WGS) entry which is preliminary data.</text>
</comment>
<gene>
    <name evidence="2" type="ORF">EA187_10080</name>
</gene>
<proteinExistence type="predicted"/>
<keyword evidence="1" id="KW-0472">Membrane</keyword>